<dbReference type="InterPro" id="IPR011333">
    <property type="entry name" value="SKP1/BTB/POZ_sf"/>
</dbReference>
<comment type="caution">
    <text evidence="1">The sequence shown here is derived from an EMBL/GenBank/DDBJ whole genome shotgun (WGS) entry which is preliminary data.</text>
</comment>
<proteinExistence type="predicted"/>
<dbReference type="Proteomes" id="UP001446871">
    <property type="component" value="Unassembled WGS sequence"/>
</dbReference>
<dbReference type="Gene3D" id="3.30.710.10">
    <property type="entry name" value="Potassium Channel Kv1.1, Chain A"/>
    <property type="match status" value="1"/>
</dbReference>
<gene>
    <name evidence="1" type="ORF">PG996_005250</name>
</gene>
<evidence type="ECO:0000313" key="1">
    <source>
        <dbReference type="EMBL" id="KAK8071902.1"/>
    </source>
</evidence>
<keyword evidence="2" id="KW-1185">Reference proteome</keyword>
<protein>
    <recommendedName>
        <fullName evidence="3">BTB domain-containing protein</fullName>
    </recommendedName>
</protein>
<evidence type="ECO:0008006" key="3">
    <source>
        <dbReference type="Google" id="ProtNLM"/>
    </source>
</evidence>
<name>A0ABR1VM14_9PEZI</name>
<evidence type="ECO:0000313" key="2">
    <source>
        <dbReference type="Proteomes" id="UP001446871"/>
    </source>
</evidence>
<accession>A0ABR1VM14</accession>
<dbReference type="EMBL" id="JAQQWM010000003">
    <property type="protein sequence ID" value="KAK8071902.1"/>
    <property type="molecule type" value="Genomic_DNA"/>
</dbReference>
<sequence>MKGKIYKLDPNGDVVLTLRNPNAPFAVWNEDAAPDTTEPLDPWIIACGANVLPATVPAEPVIEATPEPEAELFVGAPDEPVPGIEPIAGRSISPELAEDTPIASEPVGLASMSCSPPLPPTDQSCNQADIRMRLSSRHLILASPYFKKMLLGPWRESTSVLGSSHFVIEEEGWDDDALLILMHVIHGRTRSVPRFVSLETLAKIAVLVDYYQCHEVVEFVTPIWIGRLKWSLPQEYCRDLVLWCLVSWVFSEADLFQTVTKIAVNKCKGPLPTLDLPITELVG</sequence>
<organism evidence="1 2">
    <name type="scientific">Apiospora saccharicola</name>
    <dbReference type="NCBI Taxonomy" id="335842"/>
    <lineage>
        <taxon>Eukaryota</taxon>
        <taxon>Fungi</taxon>
        <taxon>Dikarya</taxon>
        <taxon>Ascomycota</taxon>
        <taxon>Pezizomycotina</taxon>
        <taxon>Sordariomycetes</taxon>
        <taxon>Xylariomycetidae</taxon>
        <taxon>Amphisphaeriales</taxon>
        <taxon>Apiosporaceae</taxon>
        <taxon>Apiospora</taxon>
    </lineage>
</organism>
<reference evidence="1 2" key="1">
    <citation type="submission" date="2023-01" db="EMBL/GenBank/DDBJ databases">
        <title>Analysis of 21 Apiospora genomes using comparative genomics revels a genus with tremendous synthesis potential of carbohydrate active enzymes and secondary metabolites.</title>
        <authorList>
            <person name="Sorensen T."/>
        </authorList>
    </citation>
    <scope>NUCLEOTIDE SEQUENCE [LARGE SCALE GENOMIC DNA]</scope>
    <source>
        <strain evidence="1 2">CBS 83171</strain>
    </source>
</reference>
<dbReference type="SUPFAM" id="SSF54695">
    <property type="entry name" value="POZ domain"/>
    <property type="match status" value="1"/>
</dbReference>